<evidence type="ECO:0000259" key="4">
    <source>
        <dbReference type="Pfam" id="PF12373"/>
    </source>
</evidence>
<feature type="chain" id="PRO_5025448386" evidence="3">
    <location>
        <begin position="24"/>
        <end position="1045"/>
    </location>
</feature>
<gene>
    <name evidence="5" type="ORF">T552_03741.2</name>
</gene>
<name>A0A6B9IZC6_PNECA</name>
<reference evidence="5" key="1">
    <citation type="submission" date="2019-05" db="EMBL/GenBank/DDBJ databases">
        <title>Diversity and complexity of the large surface protein family in the compacted genomes of various Pneumocystis species.</title>
        <authorList>
            <person name="Ma L."/>
        </authorList>
    </citation>
    <scope>NUCLEOTIDE SEQUENCE</scope>
    <source>
        <strain evidence="5">B80</strain>
    </source>
</reference>
<feature type="compositionally biased region" description="Polar residues" evidence="2">
    <location>
        <begin position="827"/>
        <end position="837"/>
    </location>
</feature>
<dbReference type="AlphaFoldDB" id="A0A6B9IZC6"/>
<feature type="coiled-coil region" evidence="1">
    <location>
        <begin position="780"/>
        <end position="821"/>
    </location>
</feature>
<dbReference type="EMBL" id="MK984203">
    <property type="protein sequence ID" value="QGZ12950.1"/>
    <property type="molecule type" value="mRNA"/>
</dbReference>
<dbReference type="InterPro" id="IPR003330">
    <property type="entry name" value="MSG"/>
</dbReference>
<dbReference type="Pfam" id="PF12373">
    <property type="entry name" value="Msg2_C"/>
    <property type="match status" value="1"/>
</dbReference>
<keyword evidence="3" id="KW-0732">Signal</keyword>
<accession>A0A6B9IZC6</accession>
<dbReference type="Pfam" id="PF02349">
    <property type="entry name" value="MSG"/>
    <property type="match status" value="4"/>
</dbReference>
<evidence type="ECO:0000256" key="1">
    <source>
        <dbReference type="SAM" id="Coils"/>
    </source>
</evidence>
<evidence type="ECO:0000256" key="3">
    <source>
        <dbReference type="SAM" id="SignalP"/>
    </source>
</evidence>
<dbReference type="VEuPathDB" id="FungiDB:T552_03741"/>
<feature type="compositionally biased region" description="Pro residues" evidence="2">
    <location>
        <begin position="854"/>
        <end position="863"/>
    </location>
</feature>
<protein>
    <submittedName>
        <fullName evidence="5">Msg-A2 protein</fullName>
    </submittedName>
</protein>
<sequence>MFFSMINKIIVLGILILIVPIYGNQNTHLRVRDSPVSAENMLFEDFVVKEEDIVAYILGEDYEEYEKKCKSKLEEYCNELKVIDPELNKVHTKVKEICDNIEQKCAGLNDKIEVEFSNFNRKLYDALGNLKDQDCKNNEEKCIFLEEAFRHDDPKENCVKLRERCYKLKRQKVADELLFRALGKNVKENDKCKEKMETICPVLSRESDEFMFSCLNLTKTCDDLKSKLGSVCLPLKEELKDDKLEEKCYERLEKCHFYGEACDDAKCQVFEEECKKNNITYKAPESDFSPVKPRASLLTMIGLEDVYKNAEKDGILIGKAGVDVPRKLGIYFLQDILLLLSQDVNEMDTVKKCNIMLERCNDLKHLGNEMTKLCEDGGKENKCKKILDVNVKERCTKFKSALFQKDLSTQYNDDEKSELLPWGHLPTFFTKGECTELVSECFYLKNACTNKIDQACQNVHAACYKIGKDRILNKFFQKELRGKLGDLRFNSESLKKCQEYVVENCTKLDERYLPKCLYPKRLCYVLSDNIVVQSRELGVLLDGQRDSPLEKHCLELGEKCDELDRDSNSNSRKCATLKILCEYFRVAEKFRKVFLKREDDALYDEQNCTKALHEKCDTLSRGENPFSISCALPRETCKYMVHHTRQDCRYLKDNMKNEGILEKIEDAKKANANETLVEELCTTWGRHCHQLVKNCPDQLGKEKNGNDQNCEKLDEKCRDTFKKLKSKDELTHLLKGSLSNDKCKDALKKHCPELQKNGTFKILIDNCEDNTVKELCEKLVEKVQNRCPTLKTDLEKAKDELTEKKDEYEKAKQAAEKSTEAAKLLLSRQNSSDSEQVSPPLSAAESSSGSSSELPPPPPPPQNGTPGTPDGASGTPGSGMPNYVKFGLVKREYVAEGVSEAEVKAFDATTIALELYLELKEECKALELDCGFREDCPNSKEVCGEIDTLCKEIEPLKDKPYEKITEPCTLLQTTDIWVTSTSIVTSTVTSTSMRRCKPTKCTTDSSKETQKGEEEEEVKPNDGMKIRVPDMIKIMLLGVIVMGMM</sequence>
<feature type="compositionally biased region" description="Basic and acidic residues" evidence="2">
    <location>
        <begin position="1005"/>
        <end position="1022"/>
    </location>
</feature>
<evidence type="ECO:0000256" key="2">
    <source>
        <dbReference type="SAM" id="MobiDB-lite"/>
    </source>
</evidence>
<dbReference type="InterPro" id="IPR021041">
    <property type="entry name" value="Maj_surf_glycoprot_2_C"/>
</dbReference>
<feature type="signal peptide" evidence="3">
    <location>
        <begin position="1"/>
        <end position="23"/>
    </location>
</feature>
<feature type="domain" description="Major surface glycoprotein 2 C-terminal" evidence="4">
    <location>
        <begin position="885"/>
        <end position="914"/>
    </location>
</feature>
<feature type="region of interest" description="Disordered" evidence="2">
    <location>
        <begin position="998"/>
        <end position="1022"/>
    </location>
</feature>
<keyword evidence="1" id="KW-0175">Coiled coil</keyword>
<feature type="compositionally biased region" description="Low complexity" evidence="2">
    <location>
        <begin position="838"/>
        <end position="853"/>
    </location>
</feature>
<proteinExistence type="evidence at transcript level"/>
<evidence type="ECO:0000313" key="5">
    <source>
        <dbReference type="EMBL" id="QGZ12950.1"/>
    </source>
</evidence>
<organism evidence="5">
    <name type="scientific">Pneumocystis carinii</name>
    <dbReference type="NCBI Taxonomy" id="4754"/>
    <lineage>
        <taxon>Eukaryota</taxon>
        <taxon>Fungi</taxon>
        <taxon>Dikarya</taxon>
        <taxon>Ascomycota</taxon>
        <taxon>Taphrinomycotina</taxon>
        <taxon>Pneumocystomycetes</taxon>
        <taxon>Pneumocystaceae</taxon>
        <taxon>Pneumocystis</taxon>
    </lineage>
</organism>
<feature type="region of interest" description="Disordered" evidence="2">
    <location>
        <begin position="827"/>
        <end position="879"/>
    </location>
</feature>